<evidence type="ECO:0000259" key="2">
    <source>
        <dbReference type="Pfam" id="PF14534"/>
    </source>
</evidence>
<dbReference type="Proteomes" id="UP001500016">
    <property type="component" value="Unassembled WGS sequence"/>
</dbReference>
<gene>
    <name evidence="3" type="ORF">GCM10009801_42910</name>
</gene>
<keyword evidence="1" id="KW-0732">Signal</keyword>
<reference evidence="4" key="1">
    <citation type="journal article" date="2019" name="Int. J. Syst. Evol. Microbiol.">
        <title>The Global Catalogue of Microorganisms (GCM) 10K type strain sequencing project: providing services to taxonomists for standard genome sequencing and annotation.</title>
        <authorList>
            <consortium name="The Broad Institute Genomics Platform"/>
            <consortium name="The Broad Institute Genome Sequencing Center for Infectious Disease"/>
            <person name="Wu L."/>
            <person name="Ma J."/>
        </authorList>
    </citation>
    <scope>NUCLEOTIDE SEQUENCE [LARGE SCALE GENOMIC DNA]</scope>
    <source>
        <strain evidence="4">JCM 15478</strain>
    </source>
</reference>
<dbReference type="Gene3D" id="3.10.450.50">
    <property type="match status" value="1"/>
</dbReference>
<organism evidence="3 4">
    <name type="scientific">Streptomyces albiaxialis</name>
    <dbReference type="NCBI Taxonomy" id="329523"/>
    <lineage>
        <taxon>Bacteria</taxon>
        <taxon>Bacillati</taxon>
        <taxon>Actinomycetota</taxon>
        <taxon>Actinomycetes</taxon>
        <taxon>Kitasatosporales</taxon>
        <taxon>Streptomycetaceae</taxon>
        <taxon>Streptomyces</taxon>
    </lineage>
</organism>
<name>A0ABP5HQJ1_9ACTN</name>
<comment type="caution">
    <text evidence="3">The sequence shown here is derived from an EMBL/GenBank/DDBJ whole genome shotgun (WGS) entry which is preliminary data.</text>
</comment>
<keyword evidence="4" id="KW-1185">Reference proteome</keyword>
<evidence type="ECO:0000313" key="3">
    <source>
        <dbReference type="EMBL" id="GAA2082854.1"/>
    </source>
</evidence>
<sequence length="162" mass="18070">MRRRSLYYAAPGAALLIALSAAAPSQGRGATADTGPHSRCARQFDAAVAQYVDAHPARDVDMFAEVLHDGWTVVFPDAEILKGKKAGLKWVREEFFNDPDWTQTFDEERRVVSGCRTGFVLFDSLYEAPGYRTHLKIGLTFTYEHGRWLVIHDQNTRVPAGG</sequence>
<evidence type="ECO:0000256" key="1">
    <source>
        <dbReference type="SAM" id="SignalP"/>
    </source>
</evidence>
<proteinExistence type="predicted"/>
<feature type="signal peptide" evidence="1">
    <location>
        <begin position="1"/>
        <end position="23"/>
    </location>
</feature>
<evidence type="ECO:0000313" key="4">
    <source>
        <dbReference type="Proteomes" id="UP001500016"/>
    </source>
</evidence>
<accession>A0ABP5HQJ1</accession>
<feature type="chain" id="PRO_5045116652" description="DUF4440 domain-containing protein" evidence="1">
    <location>
        <begin position="24"/>
        <end position="162"/>
    </location>
</feature>
<dbReference type="Pfam" id="PF14534">
    <property type="entry name" value="DUF4440"/>
    <property type="match status" value="1"/>
</dbReference>
<dbReference type="InterPro" id="IPR032710">
    <property type="entry name" value="NTF2-like_dom_sf"/>
</dbReference>
<dbReference type="SUPFAM" id="SSF54427">
    <property type="entry name" value="NTF2-like"/>
    <property type="match status" value="1"/>
</dbReference>
<feature type="domain" description="DUF4440" evidence="2">
    <location>
        <begin position="46"/>
        <end position="149"/>
    </location>
</feature>
<dbReference type="RefSeq" id="WP_344530566.1">
    <property type="nucleotide sequence ID" value="NZ_BAAAPE010000011.1"/>
</dbReference>
<protein>
    <recommendedName>
        <fullName evidence="2">DUF4440 domain-containing protein</fullName>
    </recommendedName>
</protein>
<dbReference type="EMBL" id="BAAAPE010000011">
    <property type="protein sequence ID" value="GAA2082854.1"/>
    <property type="molecule type" value="Genomic_DNA"/>
</dbReference>
<dbReference type="InterPro" id="IPR027843">
    <property type="entry name" value="DUF4440"/>
</dbReference>